<dbReference type="RefSeq" id="XP_003955750.1">
    <property type="nucleotide sequence ID" value="XM_003955701.1"/>
</dbReference>
<dbReference type="SMART" id="SM01296">
    <property type="entry name" value="N2227"/>
    <property type="match status" value="1"/>
</dbReference>
<dbReference type="EMBL" id="HE650822">
    <property type="protein sequence ID" value="CCF56615.1"/>
    <property type="molecule type" value="Genomic_DNA"/>
</dbReference>
<dbReference type="Proteomes" id="UP000005220">
    <property type="component" value="Chromosome 2"/>
</dbReference>
<proteinExistence type="predicted"/>
<evidence type="ECO:0000313" key="3">
    <source>
        <dbReference type="Proteomes" id="UP000005220"/>
    </source>
</evidence>
<evidence type="ECO:0000256" key="1">
    <source>
        <dbReference type="SAM" id="SignalP"/>
    </source>
</evidence>
<organism evidence="2 3">
    <name type="scientific">Kazachstania africana (strain ATCC 22294 / BCRC 22015 / CBS 2517 / CECT 1963 / NBRC 1671 / NRRL Y-8276)</name>
    <name type="common">Yeast</name>
    <name type="synonym">Kluyveromyces africanus</name>
    <dbReference type="NCBI Taxonomy" id="1071382"/>
    <lineage>
        <taxon>Eukaryota</taxon>
        <taxon>Fungi</taxon>
        <taxon>Dikarya</taxon>
        <taxon>Ascomycota</taxon>
        <taxon>Saccharomycotina</taxon>
        <taxon>Saccharomycetes</taxon>
        <taxon>Saccharomycetales</taxon>
        <taxon>Saccharomycetaceae</taxon>
        <taxon>Kazachstania</taxon>
    </lineage>
</organism>
<dbReference type="GeneID" id="13883075"/>
<feature type="chain" id="PRO_5003559616" evidence="1">
    <location>
        <begin position="23"/>
        <end position="440"/>
    </location>
</feature>
<dbReference type="PANTHER" id="PTHR12303">
    <property type="entry name" value="CARNOSINE N-METHYLTRANSFERASE"/>
    <property type="match status" value="1"/>
</dbReference>
<keyword evidence="3" id="KW-1185">Reference proteome</keyword>
<sequence length="440" mass="50557">MSEGKLVLVSLVTLIMSIVARSARFKNFVSSVFSEKVFDKDIIINSPTLKLTSHIPLQFESGNVSTFKNLKQTLRAFEEYGIRARDQNNILISRANGFDAIVHNQLRVIGYFDKLDGVQDGINRNTIVTKKIIKTILSNLTFANYFDSSISNDWKLEIKRLCDSFGYRIDEQSKVLVQIPDHKVTCMFNNPLSRVIESISHLCKDYSENFEIERKPIIKFIKGQLDKLDVSSNDLLVVPGSGAGFLSWQLATSYQNVKVDSIELSGLMYLTNLFAMNYKEKDIRIYPFVQFYSGQKNLENQLLEMHVPLERVKKPENLNPLWGDFTVYMPVSNKHDKIFVITAYFIDTAEDLIEYVKAIEALKKYCKKVHWINVGPLKYGTQPKIQLNGEELARLRKIRGWTDTFESYSNDCEGGLNGYLTDTNSLYQGYYGHLQFHSYI</sequence>
<dbReference type="GO" id="GO:0008757">
    <property type="term" value="F:S-adenosylmethionine-dependent methyltransferase activity"/>
    <property type="evidence" value="ECO:0007669"/>
    <property type="project" value="InterPro"/>
</dbReference>
<dbReference type="FunCoup" id="H2AQG5">
    <property type="interactions" value="70"/>
</dbReference>
<dbReference type="OrthoDB" id="978at2759"/>
<feature type="signal peptide" evidence="1">
    <location>
        <begin position="1"/>
        <end position="22"/>
    </location>
</feature>
<protein>
    <submittedName>
        <fullName evidence="2">Uncharacterized protein</fullName>
    </submittedName>
</protein>
<dbReference type="KEGG" id="kaf:KAFR_0B03190"/>
<name>H2AQG5_KAZAF</name>
<dbReference type="eggNOG" id="KOG2798">
    <property type="taxonomic scope" value="Eukaryota"/>
</dbReference>
<dbReference type="HOGENOM" id="CLU_030612_3_0_1"/>
<gene>
    <name evidence="2" type="primary">KAFR0B03190</name>
    <name evidence="2" type="ORF">KAFR_0B03190</name>
</gene>
<dbReference type="PANTHER" id="PTHR12303:SF11">
    <property type="entry name" value="AER338CP"/>
    <property type="match status" value="1"/>
</dbReference>
<dbReference type="AlphaFoldDB" id="H2AQG5"/>
<dbReference type="Pfam" id="PF07942">
    <property type="entry name" value="CARME"/>
    <property type="match status" value="1"/>
</dbReference>
<dbReference type="InParanoid" id="H2AQG5"/>
<evidence type="ECO:0000313" key="2">
    <source>
        <dbReference type="EMBL" id="CCF56615.1"/>
    </source>
</evidence>
<keyword evidence="1" id="KW-0732">Signal</keyword>
<accession>H2AQG5</accession>
<dbReference type="STRING" id="1071382.H2AQG5"/>
<reference evidence="2 3" key="1">
    <citation type="journal article" date="2011" name="Proc. Natl. Acad. Sci. U.S.A.">
        <title>Evolutionary erosion of yeast sex chromosomes by mating-type switching accidents.</title>
        <authorList>
            <person name="Gordon J.L."/>
            <person name="Armisen D."/>
            <person name="Proux-Wera E."/>
            <person name="Oheigeartaigh S.S."/>
            <person name="Byrne K.P."/>
            <person name="Wolfe K.H."/>
        </authorList>
    </citation>
    <scope>NUCLEOTIDE SEQUENCE [LARGE SCALE GENOMIC DNA]</scope>
    <source>
        <strain evidence="3">ATCC 22294 / BCRC 22015 / CBS 2517 / CECT 1963 / NBRC 1671 / NRRL Y-8276</strain>
    </source>
</reference>
<dbReference type="InterPro" id="IPR012901">
    <property type="entry name" value="CARME"/>
</dbReference>